<evidence type="ECO:0000259" key="2">
    <source>
        <dbReference type="Pfam" id="PF01243"/>
    </source>
</evidence>
<dbReference type="InterPro" id="IPR052019">
    <property type="entry name" value="F420H2_bilvrd_red/Heme_oxyg"/>
</dbReference>
<dbReference type="Pfam" id="PF01243">
    <property type="entry name" value="PNPOx_N"/>
    <property type="match status" value="1"/>
</dbReference>
<dbReference type="Proteomes" id="UP001501490">
    <property type="component" value="Unassembled WGS sequence"/>
</dbReference>
<feature type="domain" description="Pyridoxamine 5'-phosphate oxidase N-terminal" evidence="2">
    <location>
        <begin position="2"/>
        <end position="99"/>
    </location>
</feature>
<comment type="caution">
    <text evidence="3">The sequence shown here is derived from an EMBL/GenBank/DDBJ whole genome shotgun (WGS) entry which is preliminary data.</text>
</comment>
<proteinExistence type="predicted"/>
<keyword evidence="4" id="KW-1185">Reference proteome</keyword>
<organism evidence="3 4">
    <name type="scientific">Microlunatus ginsengisoli</name>
    <dbReference type="NCBI Taxonomy" id="363863"/>
    <lineage>
        <taxon>Bacteria</taxon>
        <taxon>Bacillati</taxon>
        <taxon>Actinomycetota</taxon>
        <taxon>Actinomycetes</taxon>
        <taxon>Propionibacteriales</taxon>
        <taxon>Propionibacteriaceae</taxon>
        <taxon>Microlunatus</taxon>
    </lineage>
</organism>
<dbReference type="InterPro" id="IPR011576">
    <property type="entry name" value="Pyridox_Oxase_N"/>
</dbReference>
<dbReference type="PANTHER" id="PTHR35176">
    <property type="entry name" value="HEME OXYGENASE HI_0854-RELATED"/>
    <property type="match status" value="1"/>
</dbReference>
<sequence>MARLATVGADGRPHLVPVVFALVGDVVYTAVDGKPKRTRRLQRLANLRRDPRCALLVDHYAADWSTLWWVRADGVATIEEAPTAPDALAALTGRYPQYAELAEPIGPLIAVRVIRWTGWAADPGTDNPPSS</sequence>
<dbReference type="InterPro" id="IPR019967">
    <property type="entry name" value="F420-dep_enz_PPOX_Rv0121"/>
</dbReference>
<evidence type="ECO:0000313" key="3">
    <source>
        <dbReference type="EMBL" id="GAA3618974.1"/>
    </source>
</evidence>
<name>A0ABP6ZX39_9ACTN</name>
<dbReference type="SUPFAM" id="SSF50475">
    <property type="entry name" value="FMN-binding split barrel"/>
    <property type="match status" value="1"/>
</dbReference>
<reference evidence="4" key="1">
    <citation type="journal article" date="2019" name="Int. J. Syst. Evol. Microbiol.">
        <title>The Global Catalogue of Microorganisms (GCM) 10K type strain sequencing project: providing services to taxonomists for standard genome sequencing and annotation.</title>
        <authorList>
            <consortium name="The Broad Institute Genomics Platform"/>
            <consortium name="The Broad Institute Genome Sequencing Center for Infectious Disease"/>
            <person name="Wu L."/>
            <person name="Ma J."/>
        </authorList>
    </citation>
    <scope>NUCLEOTIDE SEQUENCE [LARGE SCALE GENOMIC DNA]</scope>
    <source>
        <strain evidence="4">JCM 16929</strain>
    </source>
</reference>
<evidence type="ECO:0000313" key="4">
    <source>
        <dbReference type="Proteomes" id="UP001501490"/>
    </source>
</evidence>
<dbReference type="NCBIfam" id="TIGR03668">
    <property type="entry name" value="Rv0121_F420"/>
    <property type="match status" value="1"/>
</dbReference>
<dbReference type="EMBL" id="BAABAB010000015">
    <property type="protein sequence ID" value="GAA3618974.1"/>
    <property type="molecule type" value="Genomic_DNA"/>
</dbReference>
<keyword evidence="1" id="KW-0560">Oxidoreductase</keyword>
<accession>A0ABP6ZX39</accession>
<dbReference type="PANTHER" id="PTHR35176:SF2">
    <property type="entry name" value="F420H(2)-DEPENDENT REDUCTASE RV1155"/>
    <property type="match status" value="1"/>
</dbReference>
<evidence type="ECO:0000256" key="1">
    <source>
        <dbReference type="ARBA" id="ARBA00023002"/>
    </source>
</evidence>
<protein>
    <submittedName>
        <fullName evidence="3">TIGR03668 family PPOX class F420-dependent oxidoreductase</fullName>
    </submittedName>
</protein>
<dbReference type="Gene3D" id="2.30.110.10">
    <property type="entry name" value="Electron Transport, Fmn-binding Protein, Chain A"/>
    <property type="match status" value="1"/>
</dbReference>
<gene>
    <name evidence="3" type="ORF">GCM10022236_21560</name>
</gene>
<dbReference type="InterPro" id="IPR012349">
    <property type="entry name" value="Split_barrel_FMN-bd"/>
</dbReference>